<comment type="caution">
    <text evidence="2">The sequence shown here is derived from an EMBL/GenBank/DDBJ whole genome shotgun (WGS) entry which is preliminary data.</text>
</comment>
<feature type="compositionally biased region" description="Polar residues" evidence="1">
    <location>
        <begin position="188"/>
        <end position="205"/>
    </location>
</feature>
<name>A0A1J5PJ53_9ZZZZ</name>
<sequence>MEVIIIDSITHFWNGQGGILEYQNSLGGRYQDWAKATPLYQKWLNTILQSSCHIITTNRKKQGYNIITDGNKTKVEKAGLEDEIRSGYEYEMSLALEIINENHLAKASKDRTGLFANKPEFIITENTGKQILDWCNEGEPVNENKIFERINDCKSLEELLKLYYQNPTDDEVTLMAFTQKRTELEQTPIPTSLTKPKLSLNGTHK</sequence>
<proteinExistence type="predicted"/>
<dbReference type="AlphaFoldDB" id="A0A1J5PJ53"/>
<protein>
    <submittedName>
        <fullName evidence="2">Uncharacterized protein</fullName>
    </submittedName>
</protein>
<reference evidence="2" key="1">
    <citation type="submission" date="2016-10" db="EMBL/GenBank/DDBJ databases">
        <title>Sequence of Gallionella enrichment culture.</title>
        <authorList>
            <person name="Poehlein A."/>
            <person name="Muehling M."/>
            <person name="Daniel R."/>
        </authorList>
    </citation>
    <scope>NUCLEOTIDE SEQUENCE</scope>
</reference>
<gene>
    <name evidence="2" type="ORF">GALL_531440</name>
</gene>
<feature type="region of interest" description="Disordered" evidence="1">
    <location>
        <begin position="185"/>
        <end position="205"/>
    </location>
</feature>
<organism evidence="2">
    <name type="scientific">mine drainage metagenome</name>
    <dbReference type="NCBI Taxonomy" id="410659"/>
    <lineage>
        <taxon>unclassified sequences</taxon>
        <taxon>metagenomes</taxon>
        <taxon>ecological metagenomes</taxon>
    </lineage>
</organism>
<evidence type="ECO:0000313" key="2">
    <source>
        <dbReference type="EMBL" id="OIQ65299.1"/>
    </source>
</evidence>
<dbReference type="EMBL" id="MLJW01007445">
    <property type="protein sequence ID" value="OIQ65299.1"/>
    <property type="molecule type" value="Genomic_DNA"/>
</dbReference>
<accession>A0A1J5PJ53</accession>
<evidence type="ECO:0000256" key="1">
    <source>
        <dbReference type="SAM" id="MobiDB-lite"/>
    </source>
</evidence>